<proteinExistence type="predicted"/>
<keyword evidence="2" id="KW-1185">Reference proteome</keyword>
<sequence length="171" mass="18870">MSRGLEEYFHGASLGAQERQSDLALGFVHSASPTASALTPSDKYRIPFPCGCVQSAFTSGFRKTLFASICVPSYPRCGSAFPCTPNFSFFLVVSISLPLLTFPRQSVLFDLLHPPHEGPRTLGDVFPPLSPLYYRVSCDAGRDDTRGRTGEAPNYLFYAYFLFRFGVKAEC</sequence>
<evidence type="ECO:0000313" key="1">
    <source>
        <dbReference type="EMBL" id="KAF7374224.1"/>
    </source>
</evidence>
<comment type="caution">
    <text evidence="1">The sequence shown here is derived from an EMBL/GenBank/DDBJ whole genome shotgun (WGS) entry which is preliminary data.</text>
</comment>
<organism evidence="1 2">
    <name type="scientific">Mycena sanguinolenta</name>
    <dbReference type="NCBI Taxonomy" id="230812"/>
    <lineage>
        <taxon>Eukaryota</taxon>
        <taxon>Fungi</taxon>
        <taxon>Dikarya</taxon>
        <taxon>Basidiomycota</taxon>
        <taxon>Agaricomycotina</taxon>
        <taxon>Agaricomycetes</taxon>
        <taxon>Agaricomycetidae</taxon>
        <taxon>Agaricales</taxon>
        <taxon>Marasmiineae</taxon>
        <taxon>Mycenaceae</taxon>
        <taxon>Mycena</taxon>
    </lineage>
</organism>
<name>A0A8H6ZBJ0_9AGAR</name>
<dbReference type="AlphaFoldDB" id="A0A8H6ZBJ0"/>
<protein>
    <submittedName>
        <fullName evidence="1">Uncharacterized protein</fullName>
    </submittedName>
</protein>
<reference evidence="1" key="1">
    <citation type="submission" date="2020-05" db="EMBL/GenBank/DDBJ databases">
        <title>Mycena genomes resolve the evolution of fungal bioluminescence.</title>
        <authorList>
            <person name="Tsai I.J."/>
        </authorList>
    </citation>
    <scope>NUCLEOTIDE SEQUENCE</scope>
    <source>
        <strain evidence="1">160909Yilan</strain>
    </source>
</reference>
<gene>
    <name evidence="1" type="ORF">MSAN_00305100</name>
</gene>
<evidence type="ECO:0000313" key="2">
    <source>
        <dbReference type="Proteomes" id="UP000623467"/>
    </source>
</evidence>
<accession>A0A8H6ZBJ0</accession>
<dbReference type="EMBL" id="JACAZH010000002">
    <property type="protein sequence ID" value="KAF7374224.1"/>
    <property type="molecule type" value="Genomic_DNA"/>
</dbReference>
<dbReference type="Proteomes" id="UP000623467">
    <property type="component" value="Unassembled WGS sequence"/>
</dbReference>